<dbReference type="PROSITE" id="PS51755">
    <property type="entry name" value="OMPR_PHOB"/>
    <property type="match status" value="1"/>
</dbReference>
<gene>
    <name evidence="5" type="ORF">FHU10_2763</name>
</gene>
<dbReference type="Pfam" id="PF00486">
    <property type="entry name" value="Trans_reg_C"/>
    <property type="match status" value="1"/>
</dbReference>
<keyword evidence="1 2" id="KW-0238">DNA-binding</keyword>
<dbReference type="GO" id="GO:0000160">
    <property type="term" value="P:phosphorelay signal transduction system"/>
    <property type="evidence" value="ECO:0007669"/>
    <property type="project" value="InterPro"/>
</dbReference>
<feature type="transmembrane region" description="Helical" evidence="3">
    <location>
        <begin position="160"/>
        <end position="181"/>
    </location>
</feature>
<dbReference type="AlphaFoldDB" id="A0A542CY07"/>
<name>A0A542CY07_SERFO</name>
<feature type="domain" description="OmpR/PhoB-type" evidence="4">
    <location>
        <begin position="1"/>
        <end position="104"/>
    </location>
</feature>
<keyword evidence="3" id="KW-0472">Membrane</keyword>
<dbReference type="OrthoDB" id="6591689at2"/>
<evidence type="ECO:0000256" key="1">
    <source>
        <dbReference type="ARBA" id="ARBA00023125"/>
    </source>
</evidence>
<protein>
    <submittedName>
        <fullName evidence="5">DNA-binding winged helix-turn-helix (WHTH) protein</fullName>
    </submittedName>
</protein>
<dbReference type="CDD" id="cd00383">
    <property type="entry name" value="trans_reg_C"/>
    <property type="match status" value="1"/>
</dbReference>
<dbReference type="EMBL" id="VISQ01000001">
    <property type="protein sequence ID" value="TVZ70207.1"/>
    <property type="molecule type" value="Genomic_DNA"/>
</dbReference>
<reference evidence="5" key="1">
    <citation type="submission" date="2019-06" db="EMBL/GenBank/DDBJ databases">
        <authorList>
            <person name="Deangelis K."/>
            <person name="Huntemann M."/>
            <person name="Clum A."/>
            <person name="Pillay M."/>
            <person name="Palaniappan K."/>
            <person name="Varghese N."/>
            <person name="Mikhailova N."/>
            <person name="Stamatis D."/>
            <person name="Reddy T."/>
            <person name="Daum C."/>
            <person name="Shapiro N."/>
            <person name="Ivanova N."/>
            <person name="Kyrpides N."/>
            <person name="Woyke T."/>
        </authorList>
    </citation>
    <scope>NUCLEOTIDE SEQUENCE [LARGE SCALE GENOMIC DNA]</scope>
    <source>
        <strain evidence="5">128R</strain>
    </source>
</reference>
<keyword evidence="3" id="KW-0812">Transmembrane</keyword>
<sequence length="271" mass="30845">MKYIINLIVIFDPDNRVLTLKNDLQQSVELSKPATRLLCELLNNNRTSLLRDDILKSVWEDYGFSPSNASLNNHISELRKAFTNLGMNKEIIFTVPRVGFRMDAEIHPIQKQTETIKEEASSTEIPFSEGPNSSTTISSAKMMEQGDHRSIYLSLKKHKMISFILALLLLLTLVAGTRTLIHTNKEDVNFLINHDKCSLYTLNDNKPSESYTAKIVKEIAEEGIDCSQQELDIFYAEARPNNDRLRIRLIAACSKIGSDKYNNCLNYKTVE</sequence>
<dbReference type="SUPFAM" id="SSF46894">
    <property type="entry name" value="C-terminal effector domain of the bipartite response regulators"/>
    <property type="match status" value="1"/>
</dbReference>
<keyword evidence="3" id="KW-1133">Transmembrane helix</keyword>
<dbReference type="Gene3D" id="1.10.10.10">
    <property type="entry name" value="Winged helix-like DNA-binding domain superfamily/Winged helix DNA-binding domain"/>
    <property type="match status" value="1"/>
</dbReference>
<evidence type="ECO:0000259" key="4">
    <source>
        <dbReference type="PROSITE" id="PS51755"/>
    </source>
</evidence>
<comment type="caution">
    <text evidence="5">The sequence shown here is derived from an EMBL/GenBank/DDBJ whole genome shotgun (WGS) entry which is preliminary data.</text>
</comment>
<evidence type="ECO:0000313" key="5">
    <source>
        <dbReference type="EMBL" id="TVZ70207.1"/>
    </source>
</evidence>
<proteinExistence type="predicted"/>
<evidence type="ECO:0000256" key="3">
    <source>
        <dbReference type="SAM" id="Phobius"/>
    </source>
</evidence>
<dbReference type="InterPro" id="IPR016032">
    <property type="entry name" value="Sig_transdc_resp-reg_C-effctor"/>
</dbReference>
<dbReference type="InterPro" id="IPR001867">
    <property type="entry name" value="OmpR/PhoB-type_DNA-bd"/>
</dbReference>
<evidence type="ECO:0000256" key="2">
    <source>
        <dbReference type="PROSITE-ProRule" id="PRU01091"/>
    </source>
</evidence>
<reference evidence="5" key="2">
    <citation type="submission" date="2019-08" db="EMBL/GenBank/DDBJ databases">
        <title>Investigation of anaerobic lignin degradation for improved lignocellulosic biofuels.</title>
        <authorList>
            <person name="Deangelis K.PhD."/>
        </authorList>
    </citation>
    <scope>NUCLEOTIDE SEQUENCE [LARGE SCALE GENOMIC DNA]</scope>
    <source>
        <strain evidence="5">128R</strain>
    </source>
</reference>
<dbReference type="GO" id="GO:0003677">
    <property type="term" value="F:DNA binding"/>
    <property type="evidence" value="ECO:0007669"/>
    <property type="project" value="UniProtKB-UniRule"/>
</dbReference>
<dbReference type="GO" id="GO:0006355">
    <property type="term" value="P:regulation of DNA-templated transcription"/>
    <property type="evidence" value="ECO:0007669"/>
    <property type="project" value="InterPro"/>
</dbReference>
<feature type="DNA-binding region" description="OmpR/PhoB-type" evidence="2">
    <location>
        <begin position="1"/>
        <end position="104"/>
    </location>
</feature>
<dbReference type="InterPro" id="IPR036388">
    <property type="entry name" value="WH-like_DNA-bd_sf"/>
</dbReference>
<accession>A0A542CY07</accession>
<organism evidence="5">
    <name type="scientific">Serratia fonticola</name>
    <dbReference type="NCBI Taxonomy" id="47917"/>
    <lineage>
        <taxon>Bacteria</taxon>
        <taxon>Pseudomonadati</taxon>
        <taxon>Pseudomonadota</taxon>
        <taxon>Gammaproteobacteria</taxon>
        <taxon>Enterobacterales</taxon>
        <taxon>Yersiniaceae</taxon>
        <taxon>Serratia</taxon>
    </lineage>
</organism>
<dbReference type="SMART" id="SM00862">
    <property type="entry name" value="Trans_reg_C"/>
    <property type="match status" value="1"/>
</dbReference>